<gene>
    <name evidence="2" type="ORF">TIFTF001_033013</name>
</gene>
<feature type="domain" description="DUF1985" evidence="1">
    <location>
        <begin position="98"/>
        <end position="192"/>
    </location>
</feature>
<evidence type="ECO:0000313" key="2">
    <source>
        <dbReference type="EMBL" id="GMN63954.1"/>
    </source>
</evidence>
<dbReference type="Pfam" id="PF09331">
    <property type="entry name" value="DUF1985"/>
    <property type="match status" value="1"/>
</dbReference>
<dbReference type="PANTHER" id="PTHR48449">
    <property type="entry name" value="DUF1985 DOMAIN-CONTAINING PROTEIN"/>
    <property type="match status" value="1"/>
</dbReference>
<comment type="caution">
    <text evidence="2">The sequence shown here is derived from an EMBL/GenBank/DDBJ whole genome shotgun (WGS) entry which is preliminary data.</text>
</comment>
<dbReference type="InterPro" id="IPR015410">
    <property type="entry name" value="DUF1985"/>
</dbReference>
<dbReference type="AlphaFoldDB" id="A0AA88DY60"/>
<organism evidence="2 3">
    <name type="scientific">Ficus carica</name>
    <name type="common">Common fig</name>
    <dbReference type="NCBI Taxonomy" id="3494"/>
    <lineage>
        <taxon>Eukaryota</taxon>
        <taxon>Viridiplantae</taxon>
        <taxon>Streptophyta</taxon>
        <taxon>Embryophyta</taxon>
        <taxon>Tracheophyta</taxon>
        <taxon>Spermatophyta</taxon>
        <taxon>Magnoliopsida</taxon>
        <taxon>eudicotyledons</taxon>
        <taxon>Gunneridae</taxon>
        <taxon>Pentapetalae</taxon>
        <taxon>rosids</taxon>
        <taxon>fabids</taxon>
        <taxon>Rosales</taxon>
        <taxon>Moraceae</taxon>
        <taxon>Ficeae</taxon>
        <taxon>Ficus</taxon>
    </lineage>
</organism>
<name>A0AA88DY60_FICCA</name>
<dbReference type="Proteomes" id="UP001187192">
    <property type="component" value="Unassembled WGS sequence"/>
</dbReference>
<evidence type="ECO:0000313" key="3">
    <source>
        <dbReference type="Proteomes" id="UP001187192"/>
    </source>
</evidence>
<accession>A0AA88DY60</accession>
<proteinExistence type="predicted"/>
<evidence type="ECO:0000259" key="1">
    <source>
        <dbReference type="Pfam" id="PF09331"/>
    </source>
</evidence>
<sequence length="255" mass="29766">MLAERPEQVTEVPMISAEDFKLLRLVLPKREHFSCRITAKSKFKEICGLIKEKLSKRELERFRETQFGHLLDMPDHYQHSSQLMWFFILRQIETKKDEESLNKAKENNRLRDKYFGGKNSISVNDLYEKLEAMSSREDNKLKITLLLFLYGVLRAQDYRRPIDISHMAIVDDVDLFDNCDWGVQTYEYTLKSLRKNIRDIADNMKENGNAPGMKQNYTFYDMGVQDGTRRCKQVCKATGGKHASMNASLGDADME</sequence>
<dbReference type="PANTHER" id="PTHR48449:SF1">
    <property type="entry name" value="DUF1985 DOMAIN-CONTAINING PROTEIN"/>
    <property type="match status" value="1"/>
</dbReference>
<dbReference type="EMBL" id="BTGU01000163">
    <property type="protein sequence ID" value="GMN63954.1"/>
    <property type="molecule type" value="Genomic_DNA"/>
</dbReference>
<protein>
    <recommendedName>
        <fullName evidence="1">DUF1985 domain-containing protein</fullName>
    </recommendedName>
</protein>
<reference evidence="2" key="1">
    <citation type="submission" date="2023-07" db="EMBL/GenBank/DDBJ databases">
        <title>draft genome sequence of fig (Ficus carica).</title>
        <authorList>
            <person name="Takahashi T."/>
            <person name="Nishimura K."/>
        </authorList>
    </citation>
    <scope>NUCLEOTIDE SEQUENCE</scope>
</reference>
<keyword evidence="3" id="KW-1185">Reference proteome</keyword>